<dbReference type="EMBL" id="JABXXQ010000184">
    <property type="protein sequence ID" value="NVN30617.1"/>
    <property type="molecule type" value="Genomic_DNA"/>
</dbReference>
<proteinExistence type="predicted"/>
<feature type="non-terminal residue" evidence="1">
    <location>
        <position position="1"/>
    </location>
</feature>
<protein>
    <submittedName>
        <fullName evidence="1">Uncharacterized protein</fullName>
    </submittedName>
</protein>
<accession>A0A850NXH0</accession>
<organism evidence="1 2">
    <name type="scientific">Endobacter medicaginis</name>
    <dbReference type="NCBI Taxonomy" id="1181271"/>
    <lineage>
        <taxon>Bacteria</taxon>
        <taxon>Pseudomonadati</taxon>
        <taxon>Pseudomonadota</taxon>
        <taxon>Alphaproteobacteria</taxon>
        <taxon>Acetobacterales</taxon>
        <taxon>Acetobacteraceae</taxon>
        <taxon>Endobacter</taxon>
    </lineage>
</organism>
<name>A0A850NXH0_9PROT</name>
<comment type="caution">
    <text evidence="1">The sequence shown here is derived from an EMBL/GenBank/DDBJ whole genome shotgun (WGS) entry which is preliminary data.</text>
</comment>
<dbReference type="RefSeq" id="WP_176624295.1">
    <property type="nucleotide sequence ID" value="NZ_JABXXQ010000184.1"/>
</dbReference>
<dbReference type="AlphaFoldDB" id="A0A850NXH0"/>
<evidence type="ECO:0000313" key="2">
    <source>
        <dbReference type="Proteomes" id="UP000565205"/>
    </source>
</evidence>
<reference evidence="1 2" key="1">
    <citation type="submission" date="2020-06" db="EMBL/GenBank/DDBJ databases">
        <title>Description of novel acetic acid bacteria.</title>
        <authorList>
            <person name="Sombolestani A."/>
        </authorList>
    </citation>
    <scope>NUCLEOTIDE SEQUENCE [LARGE SCALE GENOMIC DNA]</scope>
    <source>
        <strain evidence="1 2">LMG 26838</strain>
    </source>
</reference>
<gene>
    <name evidence="1" type="ORF">HUK83_09780</name>
</gene>
<dbReference type="Proteomes" id="UP000565205">
    <property type="component" value="Unassembled WGS sequence"/>
</dbReference>
<sequence>PGQHLTAWADPALNRRRHAAISFDTTPDCHGAHYCSLGAVTVSPAAPQPMRDLHGMLITRRLPDGTLFTPEHAMADTFPAQLQWREGSLTYTVTWSGLPPQRAEAILAAVRRSAGALPG</sequence>
<evidence type="ECO:0000313" key="1">
    <source>
        <dbReference type="EMBL" id="NVN30617.1"/>
    </source>
</evidence>